<organism evidence="1 2">
    <name type="scientific">Candidatus Regiella insecticola</name>
    <dbReference type="NCBI Taxonomy" id="138073"/>
    <lineage>
        <taxon>Bacteria</taxon>
        <taxon>Pseudomonadati</taxon>
        <taxon>Pseudomonadota</taxon>
        <taxon>Gammaproteobacteria</taxon>
        <taxon>Enterobacterales</taxon>
        <taxon>Enterobacteriaceae</taxon>
        <taxon>aphid secondary symbionts</taxon>
        <taxon>Candidatus Regiella</taxon>
    </lineage>
</organism>
<sequence length="67" mass="7253">MSVVVFDANHNIPFAFEFAVLLAASPRPHGMSTLIGSHTLAAEGNFKDEGYKIAVFMTENIGNNNDL</sequence>
<accession>A0A6L2ZM03</accession>
<evidence type="ECO:0000313" key="2">
    <source>
        <dbReference type="Proteomes" id="UP000504714"/>
    </source>
</evidence>
<comment type="caution">
    <text evidence="1">The sequence shown here is derived from an EMBL/GenBank/DDBJ whole genome shotgun (WGS) entry which is preliminary data.</text>
</comment>
<reference evidence="1 2" key="1">
    <citation type="submission" date="2020-06" db="EMBL/GenBank/DDBJ databases">
        <title>The genome sequence of Candidatus Regiella insecticola strain Tut.</title>
        <authorList>
            <person name="Nikoh N."/>
            <person name="Tsuchida T."/>
            <person name="Koga R."/>
            <person name="Oshima K."/>
            <person name="Hattori M."/>
            <person name="Fukatsu T."/>
        </authorList>
    </citation>
    <scope>NUCLEOTIDE SEQUENCE [LARGE SCALE GENOMIC DNA]</scope>
    <source>
        <strain evidence="1 2">Tut</strain>
    </source>
</reference>
<gene>
    <name evidence="1" type="ORF">RINTU1_12310</name>
</gene>
<dbReference type="Proteomes" id="UP000504714">
    <property type="component" value="Unassembled WGS sequence"/>
</dbReference>
<protein>
    <submittedName>
        <fullName evidence="1">Uncharacterized protein</fullName>
    </submittedName>
</protein>
<proteinExistence type="predicted"/>
<dbReference type="EMBL" id="BLXO01000002">
    <property type="protein sequence ID" value="GFN45877.1"/>
    <property type="molecule type" value="Genomic_DNA"/>
</dbReference>
<dbReference type="AlphaFoldDB" id="A0A6L2ZM03"/>
<name>A0A6L2ZM03_9ENTR</name>
<evidence type="ECO:0000313" key="1">
    <source>
        <dbReference type="EMBL" id="GFN45877.1"/>
    </source>
</evidence>